<dbReference type="Proteomes" id="UP000076967">
    <property type="component" value="Unassembled WGS sequence"/>
</dbReference>
<dbReference type="AlphaFoldDB" id="A0A168KV97"/>
<organism evidence="1 2">
    <name type="scientific">Paenibacillus glacialis</name>
    <dbReference type="NCBI Taxonomy" id="494026"/>
    <lineage>
        <taxon>Bacteria</taxon>
        <taxon>Bacillati</taxon>
        <taxon>Bacillota</taxon>
        <taxon>Bacilli</taxon>
        <taxon>Bacillales</taxon>
        <taxon>Paenibacillaceae</taxon>
        <taxon>Paenibacillus</taxon>
    </lineage>
</organism>
<sequence length="100" mass="11188">MIGSGITLGLFVFIYGMGNEEVAEELLSVGIDMGTSTTQLFLSKLYIQNMASSFSVPRIVITEKEVIYRSEICFTPPFSREQNRCSKVYHSCNGCYAHCK</sequence>
<dbReference type="Pfam" id="PF06277">
    <property type="entry name" value="EutA"/>
    <property type="match status" value="1"/>
</dbReference>
<reference evidence="1 2" key="1">
    <citation type="submission" date="2016-03" db="EMBL/GenBank/DDBJ databases">
        <title>Draft genome sequence of Paenibacillus glacialis DSM 22343.</title>
        <authorList>
            <person name="Shin S.-K."/>
            <person name="Yi H."/>
        </authorList>
    </citation>
    <scope>NUCLEOTIDE SEQUENCE [LARGE SCALE GENOMIC DNA]</scope>
    <source>
        <strain evidence="1 2">DSM 22343</strain>
    </source>
</reference>
<proteinExistence type="predicted"/>
<dbReference type="STRING" id="494026.PGLA_12675"/>
<keyword evidence="2" id="KW-1185">Reference proteome</keyword>
<accession>A0A168KV97</accession>
<gene>
    <name evidence="1" type="ORF">PGLA_12675</name>
</gene>
<name>A0A168KV97_9BACL</name>
<comment type="caution">
    <text evidence="1">The sequence shown here is derived from an EMBL/GenBank/DDBJ whole genome shotgun (WGS) entry which is preliminary data.</text>
</comment>
<evidence type="ECO:0000313" key="2">
    <source>
        <dbReference type="Proteomes" id="UP000076967"/>
    </source>
</evidence>
<dbReference type="InterPro" id="IPR009377">
    <property type="entry name" value="EutA"/>
</dbReference>
<protein>
    <submittedName>
        <fullName evidence="1">Uncharacterized protein</fullName>
    </submittedName>
</protein>
<dbReference type="EMBL" id="LVJH01000021">
    <property type="protein sequence ID" value="OAB42512.1"/>
    <property type="molecule type" value="Genomic_DNA"/>
</dbReference>
<evidence type="ECO:0000313" key="1">
    <source>
        <dbReference type="EMBL" id="OAB42512.1"/>
    </source>
</evidence>